<evidence type="ECO:0008006" key="4">
    <source>
        <dbReference type="Google" id="ProtNLM"/>
    </source>
</evidence>
<keyword evidence="1" id="KW-0812">Transmembrane</keyword>
<reference evidence="2 3" key="1">
    <citation type="submission" date="2024-09" db="EMBL/GenBank/DDBJ databases">
        <authorList>
            <person name="Sun Q."/>
            <person name="Mori K."/>
        </authorList>
    </citation>
    <scope>NUCLEOTIDE SEQUENCE [LARGE SCALE GENOMIC DNA]</scope>
    <source>
        <strain evidence="2 3">NCAIM B.02610</strain>
    </source>
</reference>
<dbReference type="Proteomes" id="UP001589838">
    <property type="component" value="Unassembled WGS sequence"/>
</dbReference>
<protein>
    <recommendedName>
        <fullName evidence="4">Preprotein translocase subunit SecG</fullName>
    </recommendedName>
</protein>
<sequence length="65" mass="6830">MGRIMSLLTACTLIFILVPTQVLGAGNGAEEAAHGEPSGLLLMALTILSILTLIIMIVFSFRDNG</sequence>
<accession>A0ABV6KEH5</accession>
<evidence type="ECO:0000313" key="3">
    <source>
        <dbReference type="Proteomes" id="UP001589838"/>
    </source>
</evidence>
<dbReference type="EMBL" id="JBHLUX010000017">
    <property type="protein sequence ID" value="MFC0470236.1"/>
    <property type="molecule type" value="Genomic_DNA"/>
</dbReference>
<organism evidence="2 3">
    <name type="scientific">Halalkalibacter kiskunsagensis</name>
    <dbReference type="NCBI Taxonomy" id="1548599"/>
    <lineage>
        <taxon>Bacteria</taxon>
        <taxon>Bacillati</taxon>
        <taxon>Bacillota</taxon>
        <taxon>Bacilli</taxon>
        <taxon>Bacillales</taxon>
        <taxon>Bacillaceae</taxon>
        <taxon>Halalkalibacter</taxon>
    </lineage>
</organism>
<keyword evidence="1" id="KW-1133">Transmembrane helix</keyword>
<evidence type="ECO:0000256" key="1">
    <source>
        <dbReference type="SAM" id="Phobius"/>
    </source>
</evidence>
<keyword evidence="3" id="KW-1185">Reference proteome</keyword>
<evidence type="ECO:0000313" key="2">
    <source>
        <dbReference type="EMBL" id="MFC0470236.1"/>
    </source>
</evidence>
<name>A0ABV6KEH5_9BACI</name>
<keyword evidence="1" id="KW-0472">Membrane</keyword>
<comment type="caution">
    <text evidence="2">The sequence shown here is derived from an EMBL/GenBank/DDBJ whole genome shotgun (WGS) entry which is preliminary data.</text>
</comment>
<proteinExistence type="predicted"/>
<feature type="transmembrane region" description="Helical" evidence="1">
    <location>
        <begin position="40"/>
        <end position="61"/>
    </location>
</feature>
<dbReference type="RefSeq" id="WP_335958952.1">
    <property type="nucleotide sequence ID" value="NZ_JAXBLX010000003.1"/>
</dbReference>
<gene>
    <name evidence="2" type="ORF">ACFFHM_06770</name>
</gene>